<proteinExistence type="predicted"/>
<evidence type="ECO:0000313" key="3">
    <source>
        <dbReference type="Proteomes" id="UP000614714"/>
    </source>
</evidence>
<name>A0ABS0YK88_9BACT</name>
<dbReference type="EMBL" id="JAEMHL010000023">
    <property type="protein sequence ID" value="MBJ6752739.1"/>
    <property type="molecule type" value="Genomic_DNA"/>
</dbReference>
<feature type="region of interest" description="Disordered" evidence="1">
    <location>
        <begin position="36"/>
        <end position="61"/>
    </location>
</feature>
<comment type="caution">
    <text evidence="2">The sequence shown here is derived from an EMBL/GenBank/DDBJ whole genome shotgun (WGS) entry which is preliminary data.</text>
</comment>
<accession>A0ABS0YK88</accession>
<sequence length="61" mass="7273">MREMKTPMTPRMKVMMERERSGKKALVPPKHEMMMRREPNHNVHVITHHGKIHSGRKGRTM</sequence>
<feature type="compositionally biased region" description="Basic residues" evidence="1">
    <location>
        <begin position="46"/>
        <end position="61"/>
    </location>
</feature>
<keyword evidence="3" id="KW-1185">Reference proteome</keyword>
<organism evidence="2 3">
    <name type="scientific">Geomonas anaerohicana</name>
    <dbReference type="NCBI Taxonomy" id="2798583"/>
    <lineage>
        <taxon>Bacteria</taxon>
        <taxon>Pseudomonadati</taxon>
        <taxon>Thermodesulfobacteriota</taxon>
        <taxon>Desulfuromonadia</taxon>
        <taxon>Geobacterales</taxon>
        <taxon>Geobacteraceae</taxon>
        <taxon>Geomonas</taxon>
    </lineage>
</organism>
<evidence type="ECO:0000256" key="1">
    <source>
        <dbReference type="SAM" id="MobiDB-lite"/>
    </source>
</evidence>
<protein>
    <submittedName>
        <fullName evidence="2">Uncharacterized protein</fullName>
    </submittedName>
</protein>
<reference evidence="2 3" key="1">
    <citation type="submission" date="2020-12" db="EMBL/GenBank/DDBJ databases">
        <title>Geomonas sp. Red421, isolated from paddy soil.</title>
        <authorList>
            <person name="Xu Z."/>
            <person name="Zhang Z."/>
            <person name="Masuda Y."/>
            <person name="Itoh H."/>
            <person name="Senoo K."/>
        </authorList>
    </citation>
    <scope>NUCLEOTIDE SEQUENCE [LARGE SCALE GENOMIC DNA]</scope>
    <source>
        <strain evidence="2 3">Red421</strain>
    </source>
</reference>
<gene>
    <name evidence="2" type="ORF">JFN91_21185</name>
</gene>
<evidence type="ECO:0000313" key="2">
    <source>
        <dbReference type="EMBL" id="MBJ6752739.1"/>
    </source>
</evidence>
<dbReference type="RefSeq" id="WP_199391136.1">
    <property type="nucleotide sequence ID" value="NZ_JAEMHL010000023.1"/>
</dbReference>
<dbReference type="Proteomes" id="UP000614714">
    <property type="component" value="Unassembled WGS sequence"/>
</dbReference>